<dbReference type="EMBL" id="JBHSBI010000002">
    <property type="protein sequence ID" value="MFC4006698.1"/>
    <property type="molecule type" value="Genomic_DNA"/>
</dbReference>
<gene>
    <name evidence="2" type="ORF">ACFOY2_05665</name>
</gene>
<feature type="compositionally biased region" description="Basic and acidic residues" evidence="1">
    <location>
        <begin position="65"/>
        <end position="79"/>
    </location>
</feature>
<evidence type="ECO:0008006" key="4">
    <source>
        <dbReference type="Google" id="ProtNLM"/>
    </source>
</evidence>
<accession>A0ABV8G298</accession>
<dbReference type="Proteomes" id="UP001595851">
    <property type="component" value="Unassembled WGS sequence"/>
</dbReference>
<name>A0ABV8G298_9ACTN</name>
<comment type="caution">
    <text evidence="2">The sequence shown here is derived from an EMBL/GenBank/DDBJ whole genome shotgun (WGS) entry which is preliminary data.</text>
</comment>
<evidence type="ECO:0000313" key="2">
    <source>
        <dbReference type="EMBL" id="MFC4006698.1"/>
    </source>
</evidence>
<organism evidence="2 3">
    <name type="scientific">Nonomuraea purpurea</name>
    <dbReference type="NCBI Taxonomy" id="1849276"/>
    <lineage>
        <taxon>Bacteria</taxon>
        <taxon>Bacillati</taxon>
        <taxon>Actinomycetota</taxon>
        <taxon>Actinomycetes</taxon>
        <taxon>Streptosporangiales</taxon>
        <taxon>Streptosporangiaceae</taxon>
        <taxon>Nonomuraea</taxon>
    </lineage>
</organism>
<protein>
    <recommendedName>
        <fullName evidence="4">Secreted protein</fullName>
    </recommendedName>
</protein>
<evidence type="ECO:0000313" key="3">
    <source>
        <dbReference type="Proteomes" id="UP001595851"/>
    </source>
</evidence>
<proteinExistence type="predicted"/>
<keyword evidence="3" id="KW-1185">Reference proteome</keyword>
<evidence type="ECO:0000256" key="1">
    <source>
        <dbReference type="SAM" id="MobiDB-lite"/>
    </source>
</evidence>
<reference evidence="3" key="1">
    <citation type="journal article" date="2019" name="Int. J. Syst. Evol. Microbiol.">
        <title>The Global Catalogue of Microorganisms (GCM) 10K type strain sequencing project: providing services to taxonomists for standard genome sequencing and annotation.</title>
        <authorList>
            <consortium name="The Broad Institute Genomics Platform"/>
            <consortium name="The Broad Institute Genome Sequencing Center for Infectious Disease"/>
            <person name="Wu L."/>
            <person name="Ma J."/>
        </authorList>
    </citation>
    <scope>NUCLEOTIDE SEQUENCE [LARGE SCALE GENOMIC DNA]</scope>
    <source>
        <strain evidence="3">TBRC 1276</strain>
    </source>
</reference>
<dbReference type="RefSeq" id="WP_379526835.1">
    <property type="nucleotide sequence ID" value="NZ_JBHSBI010000002.1"/>
</dbReference>
<sequence>MKRVFGWVFIVVASLLALAGLAATPLLSEAWEHGRICEENFDSIETALTSFNVLDAAPADATPNGERDRSCTDTDDHHASISRSYRPAGQHGSREHVESFYRDLALHNGWELLSVGHSADGPTCMVKEVDGTEVHLEVWFDPESEDTSYMVSASTWPC</sequence>
<feature type="region of interest" description="Disordered" evidence="1">
    <location>
        <begin position="59"/>
        <end position="93"/>
    </location>
</feature>